<evidence type="ECO:0000313" key="1">
    <source>
        <dbReference type="EMBL" id="GAH21886.1"/>
    </source>
</evidence>
<feature type="non-terminal residue" evidence="1">
    <location>
        <position position="1"/>
    </location>
</feature>
<name>X1DLU0_9ZZZZ</name>
<sequence length="141" mass="16769">ANLDIIKPEEITKQIKEEIFLYIDKILKQTKQEEARVSLNLIFPYRKIIDKKEVEMESRLEGFLLPTHGGFIIKVNSKYPLFRKRVTVAHEIGHTFFMILRQTSLSDLFQKLPQVFGFKIVTLVRLQEQSYYLRKRLKNVN</sequence>
<protein>
    <recommendedName>
        <fullName evidence="2">IrrE N-terminal-like domain-containing protein</fullName>
    </recommendedName>
</protein>
<accession>X1DLU0</accession>
<comment type="caution">
    <text evidence="1">The sequence shown here is derived from an EMBL/GenBank/DDBJ whole genome shotgun (WGS) entry which is preliminary data.</text>
</comment>
<dbReference type="Gene3D" id="1.10.10.2910">
    <property type="match status" value="1"/>
</dbReference>
<reference evidence="1" key="1">
    <citation type="journal article" date="2014" name="Front. Microbiol.">
        <title>High frequency of phylogenetically diverse reductive dehalogenase-homologous genes in deep subseafloor sedimentary metagenomes.</title>
        <authorList>
            <person name="Kawai M."/>
            <person name="Futagami T."/>
            <person name="Toyoda A."/>
            <person name="Takaki Y."/>
            <person name="Nishi S."/>
            <person name="Hori S."/>
            <person name="Arai W."/>
            <person name="Tsubouchi T."/>
            <person name="Morono Y."/>
            <person name="Uchiyama I."/>
            <person name="Ito T."/>
            <person name="Fujiyama A."/>
            <person name="Inagaki F."/>
            <person name="Takami H."/>
        </authorList>
    </citation>
    <scope>NUCLEOTIDE SEQUENCE</scope>
    <source>
        <strain evidence="1">Expedition CK06-06</strain>
    </source>
</reference>
<dbReference type="AlphaFoldDB" id="X1DLU0"/>
<dbReference type="EMBL" id="BARU01003245">
    <property type="protein sequence ID" value="GAH21886.1"/>
    <property type="molecule type" value="Genomic_DNA"/>
</dbReference>
<organism evidence="1">
    <name type="scientific">marine sediment metagenome</name>
    <dbReference type="NCBI Taxonomy" id="412755"/>
    <lineage>
        <taxon>unclassified sequences</taxon>
        <taxon>metagenomes</taxon>
        <taxon>ecological metagenomes</taxon>
    </lineage>
</organism>
<evidence type="ECO:0008006" key="2">
    <source>
        <dbReference type="Google" id="ProtNLM"/>
    </source>
</evidence>
<proteinExistence type="predicted"/>
<gene>
    <name evidence="1" type="ORF">S03H2_07140</name>
</gene>